<dbReference type="InterPro" id="IPR045031">
    <property type="entry name" value="DHP_synth-like"/>
</dbReference>
<evidence type="ECO:0000256" key="10">
    <source>
        <dbReference type="ARBA" id="ARBA00022909"/>
    </source>
</evidence>
<comment type="pathway">
    <text evidence="3 12">Cofactor biosynthesis; tetrahydrofolate biosynthesis; 7,8-dihydrofolate from 2-amino-4-hydroxy-6-hydroxymethyl-7,8-dihydropteridine diphosphate and 4-aminobenzoate: step 1/2.</text>
</comment>
<keyword evidence="10 12" id="KW-0289">Folate biosynthesis</keyword>
<dbReference type="PROSITE" id="PS00792">
    <property type="entry name" value="DHPS_1"/>
    <property type="match status" value="1"/>
</dbReference>
<dbReference type="Gene3D" id="3.20.20.20">
    <property type="entry name" value="Dihydropteroate synthase-like"/>
    <property type="match status" value="1"/>
</dbReference>
<dbReference type="InterPro" id="IPR006390">
    <property type="entry name" value="DHP_synth_dom"/>
</dbReference>
<accession>A0A975G8T0</accession>
<sequence length="278" mass="30009">MKWRIKGRGLDLSRGVVMGILNVTPDSFSDGGRHAAVESALEHARRMIAEGAEIIDVGGESTRPGAAEVSAEIEIARTTPLIRALRREWDGFISIDTWKAAVAAEALAAGADIVNDISGLTRDPGMPDVCRTSGCGVVVMHMQGTPGTMQIAPHYEDVVEEVRAFFAERLETLAAGGLDPAALCFDPGIGFGKSHEHNLALLRNLPRLAPDGFPLLLGISRKSFIGRILGSSYIGERDWPTVAITAYTRRMGVMLHRVHEVRPNVEALRMIEAILGPQ</sequence>
<keyword evidence="15" id="KW-1185">Reference proteome</keyword>
<organism evidence="14 15">
    <name type="scientific">Luteolibacter ambystomatis</name>
    <dbReference type="NCBI Taxonomy" id="2824561"/>
    <lineage>
        <taxon>Bacteria</taxon>
        <taxon>Pseudomonadati</taxon>
        <taxon>Verrucomicrobiota</taxon>
        <taxon>Verrucomicrobiia</taxon>
        <taxon>Verrucomicrobiales</taxon>
        <taxon>Verrucomicrobiaceae</taxon>
        <taxon>Luteolibacter</taxon>
    </lineage>
</organism>
<evidence type="ECO:0000256" key="4">
    <source>
        <dbReference type="ARBA" id="ARBA00009503"/>
    </source>
</evidence>
<dbReference type="GO" id="GO:0046654">
    <property type="term" value="P:tetrahydrofolate biosynthetic process"/>
    <property type="evidence" value="ECO:0007669"/>
    <property type="project" value="TreeGrafter"/>
</dbReference>
<dbReference type="PROSITE" id="PS00793">
    <property type="entry name" value="DHPS_2"/>
    <property type="match status" value="1"/>
</dbReference>
<evidence type="ECO:0000256" key="8">
    <source>
        <dbReference type="ARBA" id="ARBA00022723"/>
    </source>
</evidence>
<dbReference type="RefSeq" id="WP_211631056.1">
    <property type="nucleotide sequence ID" value="NZ_CP073100.1"/>
</dbReference>
<dbReference type="FunFam" id="3.20.20.20:FF:000006">
    <property type="entry name" value="Dihydropteroate synthase"/>
    <property type="match status" value="1"/>
</dbReference>
<keyword evidence="9 12" id="KW-0460">Magnesium</keyword>
<comment type="function">
    <text evidence="12">Catalyzes the condensation of para-aminobenzoate (pABA) with 6-hydroxymethyl-7,8-dihydropterin diphosphate (DHPt-PP) to form 7,8-dihydropteroate (H2Pte), the immediate precursor of folate derivatives.</text>
</comment>
<dbReference type="GO" id="GO:0046872">
    <property type="term" value="F:metal ion binding"/>
    <property type="evidence" value="ECO:0007669"/>
    <property type="project" value="UniProtKB-KW"/>
</dbReference>
<dbReference type="NCBIfam" id="TIGR01496">
    <property type="entry name" value="DHPS"/>
    <property type="match status" value="1"/>
</dbReference>
<dbReference type="InterPro" id="IPR000489">
    <property type="entry name" value="Pterin-binding_dom"/>
</dbReference>
<evidence type="ECO:0000256" key="7">
    <source>
        <dbReference type="ARBA" id="ARBA00022679"/>
    </source>
</evidence>
<proteinExistence type="inferred from homology"/>
<evidence type="ECO:0000313" key="14">
    <source>
        <dbReference type="EMBL" id="QUE50917.1"/>
    </source>
</evidence>
<comment type="cofactor">
    <cofactor evidence="2 12">
        <name>Mg(2+)</name>
        <dbReference type="ChEBI" id="CHEBI:18420"/>
    </cofactor>
</comment>
<dbReference type="EMBL" id="CP073100">
    <property type="protein sequence ID" value="QUE50917.1"/>
    <property type="molecule type" value="Genomic_DNA"/>
</dbReference>
<feature type="domain" description="Pterin-binding" evidence="13">
    <location>
        <begin position="15"/>
        <end position="269"/>
    </location>
</feature>
<evidence type="ECO:0000256" key="5">
    <source>
        <dbReference type="ARBA" id="ARBA00012458"/>
    </source>
</evidence>
<dbReference type="KEGG" id="lamb:KBB96_18910"/>
<dbReference type="InterPro" id="IPR011005">
    <property type="entry name" value="Dihydropteroate_synth-like_sf"/>
</dbReference>
<dbReference type="EC" id="2.5.1.15" evidence="5 12"/>
<evidence type="ECO:0000256" key="12">
    <source>
        <dbReference type="RuleBase" id="RU361205"/>
    </source>
</evidence>
<evidence type="ECO:0000313" key="15">
    <source>
        <dbReference type="Proteomes" id="UP000676169"/>
    </source>
</evidence>
<dbReference type="PANTHER" id="PTHR20941">
    <property type="entry name" value="FOLATE SYNTHESIS PROTEINS"/>
    <property type="match status" value="1"/>
</dbReference>
<keyword evidence="8 12" id="KW-0479">Metal-binding</keyword>
<dbReference type="Proteomes" id="UP000676169">
    <property type="component" value="Chromosome"/>
</dbReference>
<evidence type="ECO:0000256" key="2">
    <source>
        <dbReference type="ARBA" id="ARBA00001946"/>
    </source>
</evidence>
<comment type="catalytic activity">
    <reaction evidence="1">
        <text>(7,8-dihydropterin-6-yl)methyl diphosphate + 4-aminobenzoate = 7,8-dihydropteroate + diphosphate</text>
        <dbReference type="Rhea" id="RHEA:19949"/>
        <dbReference type="ChEBI" id="CHEBI:17836"/>
        <dbReference type="ChEBI" id="CHEBI:17839"/>
        <dbReference type="ChEBI" id="CHEBI:33019"/>
        <dbReference type="ChEBI" id="CHEBI:72950"/>
        <dbReference type="EC" id="2.5.1.15"/>
    </reaction>
</comment>
<dbReference type="GO" id="GO:0005829">
    <property type="term" value="C:cytosol"/>
    <property type="evidence" value="ECO:0007669"/>
    <property type="project" value="TreeGrafter"/>
</dbReference>
<dbReference type="AlphaFoldDB" id="A0A975G8T0"/>
<dbReference type="PROSITE" id="PS50972">
    <property type="entry name" value="PTERIN_BINDING"/>
    <property type="match status" value="1"/>
</dbReference>
<dbReference type="GO" id="GO:0046656">
    <property type="term" value="P:folic acid biosynthetic process"/>
    <property type="evidence" value="ECO:0007669"/>
    <property type="project" value="UniProtKB-KW"/>
</dbReference>
<dbReference type="SUPFAM" id="SSF51717">
    <property type="entry name" value="Dihydropteroate synthetase-like"/>
    <property type="match status" value="1"/>
</dbReference>
<evidence type="ECO:0000256" key="11">
    <source>
        <dbReference type="ARBA" id="ARBA00030193"/>
    </source>
</evidence>
<dbReference type="Pfam" id="PF00809">
    <property type="entry name" value="Pterin_bind"/>
    <property type="match status" value="1"/>
</dbReference>
<reference evidence="14" key="1">
    <citation type="submission" date="2021-04" db="EMBL/GenBank/DDBJ databases">
        <title>Luteolibacter sp. 32A isolated from the skin of an Anderson's salamander (Ambystoma andersonii).</title>
        <authorList>
            <person name="Spergser J."/>
            <person name="Busse H.-J."/>
        </authorList>
    </citation>
    <scope>NUCLEOTIDE SEQUENCE</scope>
    <source>
        <strain evidence="14">32A</strain>
    </source>
</reference>
<dbReference type="CDD" id="cd00739">
    <property type="entry name" value="DHPS"/>
    <property type="match status" value="1"/>
</dbReference>
<name>A0A975G8T0_9BACT</name>
<keyword evidence="7 12" id="KW-0808">Transferase</keyword>
<dbReference type="PANTHER" id="PTHR20941:SF1">
    <property type="entry name" value="FOLIC ACID SYNTHESIS PROTEIN FOL1"/>
    <property type="match status" value="1"/>
</dbReference>
<gene>
    <name evidence="14" type="primary">folP</name>
    <name evidence="14" type="ORF">KBB96_18910</name>
</gene>
<dbReference type="GO" id="GO:0004156">
    <property type="term" value="F:dihydropteroate synthase activity"/>
    <property type="evidence" value="ECO:0007669"/>
    <property type="project" value="UniProtKB-EC"/>
</dbReference>
<evidence type="ECO:0000256" key="3">
    <source>
        <dbReference type="ARBA" id="ARBA00004763"/>
    </source>
</evidence>
<evidence type="ECO:0000256" key="1">
    <source>
        <dbReference type="ARBA" id="ARBA00000012"/>
    </source>
</evidence>
<comment type="similarity">
    <text evidence="4 12">Belongs to the DHPS family.</text>
</comment>
<protein>
    <recommendedName>
        <fullName evidence="6 12">Dihydropteroate synthase</fullName>
        <shortName evidence="12">DHPS</shortName>
        <ecNumber evidence="5 12">2.5.1.15</ecNumber>
    </recommendedName>
    <alternativeName>
        <fullName evidence="11 12">Dihydropteroate pyrophosphorylase</fullName>
    </alternativeName>
</protein>
<evidence type="ECO:0000256" key="6">
    <source>
        <dbReference type="ARBA" id="ARBA00016919"/>
    </source>
</evidence>
<evidence type="ECO:0000259" key="13">
    <source>
        <dbReference type="PROSITE" id="PS50972"/>
    </source>
</evidence>
<evidence type="ECO:0000256" key="9">
    <source>
        <dbReference type="ARBA" id="ARBA00022842"/>
    </source>
</evidence>